<feature type="compositionally biased region" description="Basic and acidic residues" evidence="7">
    <location>
        <begin position="8"/>
        <end position="21"/>
    </location>
</feature>
<feature type="transmembrane region" description="Helical" evidence="8">
    <location>
        <begin position="68"/>
        <end position="93"/>
    </location>
</feature>
<keyword evidence="6 8" id="KW-0472">Membrane</keyword>
<evidence type="ECO:0000313" key="10">
    <source>
        <dbReference type="EMBL" id="RRQ03911.1"/>
    </source>
</evidence>
<feature type="transmembrane region" description="Helical" evidence="8">
    <location>
        <begin position="202"/>
        <end position="224"/>
    </location>
</feature>
<organism evidence="10 11">
    <name type="scientific">Corynebacterium bovis</name>
    <dbReference type="NCBI Taxonomy" id="36808"/>
    <lineage>
        <taxon>Bacteria</taxon>
        <taxon>Bacillati</taxon>
        <taxon>Actinomycetota</taxon>
        <taxon>Actinomycetes</taxon>
        <taxon>Mycobacteriales</taxon>
        <taxon>Corynebacteriaceae</taxon>
        <taxon>Corynebacterium</taxon>
    </lineage>
</organism>
<dbReference type="InterPro" id="IPR011701">
    <property type="entry name" value="MFS"/>
</dbReference>
<feature type="transmembrane region" description="Helical" evidence="8">
    <location>
        <begin position="157"/>
        <end position="181"/>
    </location>
</feature>
<keyword evidence="4 8" id="KW-0812">Transmembrane</keyword>
<feature type="transmembrane region" description="Helical" evidence="8">
    <location>
        <begin position="133"/>
        <end position="151"/>
    </location>
</feature>
<feature type="region of interest" description="Disordered" evidence="7">
    <location>
        <begin position="1"/>
        <end position="62"/>
    </location>
</feature>
<keyword evidence="5 8" id="KW-1133">Transmembrane helix</keyword>
<dbReference type="Pfam" id="PF07690">
    <property type="entry name" value="MFS_1"/>
    <property type="match status" value="1"/>
</dbReference>
<feature type="transmembrane region" description="Helical" evidence="8">
    <location>
        <begin position="230"/>
        <end position="249"/>
    </location>
</feature>
<keyword evidence="2" id="KW-0813">Transport</keyword>
<dbReference type="PANTHER" id="PTHR23517">
    <property type="entry name" value="RESISTANCE PROTEIN MDTM, PUTATIVE-RELATED-RELATED"/>
    <property type="match status" value="1"/>
</dbReference>
<name>A0A3R8PF80_9CORY</name>
<comment type="caution">
    <text evidence="10">The sequence shown here is derived from an EMBL/GenBank/DDBJ whole genome shotgun (WGS) entry which is preliminary data.</text>
</comment>
<dbReference type="Gene3D" id="1.20.1250.20">
    <property type="entry name" value="MFS general substrate transporter like domains"/>
    <property type="match status" value="1"/>
</dbReference>
<dbReference type="InterPro" id="IPR036259">
    <property type="entry name" value="MFS_trans_sf"/>
</dbReference>
<gene>
    <name evidence="10" type="ORF">CXF42_05870</name>
</gene>
<dbReference type="PANTHER" id="PTHR23517:SF3">
    <property type="entry name" value="INTEGRAL MEMBRANE TRANSPORT PROTEIN"/>
    <property type="match status" value="1"/>
</dbReference>
<evidence type="ECO:0000256" key="6">
    <source>
        <dbReference type="ARBA" id="ARBA00023136"/>
    </source>
</evidence>
<dbReference type="Proteomes" id="UP000278422">
    <property type="component" value="Unassembled WGS sequence"/>
</dbReference>
<sequence>MVVMTTGEHSDASDEPGDRGVARPHAAPGSPGTPGGSDAVRQLHPTRSPGRGGGAPGSPGRPSRDRRAWLFIAFAVFSVAWGGNEFTPLLVFYRGEDVFSPLFVDSLMAAYACGIGAGLMLAGPLSDRYGRRVVMLPAPVVAVLGSSLIAAGETSEIPMFLGRVCAGLAVGAAMSAGGSWIKELSTPAFEPSAGPGAGAKRATMSFTAGFGLGAGVAGVLAQWGPIPGQLPYFLHIAVSVVALLGLLTVPETRQSAHLRVAGSFWTDLRVPSARHPRFLTVVLPVAPWVFGAAGVSYAIMPTLASGVVGAPVAFSALLAVVALASGYSIQQVGPQLNSETSARGPLLGLGLVIVGMVVASLSARHITVWNTVVVAVILGAAYGLCLISGLTEVQRIAGPDDLGGLTAVYYVVTYIGFFFPMILTKLEDWFTYPVMLGFGVVMAVLAFIVVAVNSRRHLPAAD</sequence>
<dbReference type="PROSITE" id="PS00216">
    <property type="entry name" value="SUGAR_TRANSPORT_1"/>
    <property type="match status" value="1"/>
</dbReference>
<feature type="transmembrane region" description="Helical" evidence="8">
    <location>
        <begin position="402"/>
        <end position="423"/>
    </location>
</feature>
<evidence type="ECO:0000256" key="3">
    <source>
        <dbReference type="ARBA" id="ARBA00022475"/>
    </source>
</evidence>
<evidence type="ECO:0000256" key="2">
    <source>
        <dbReference type="ARBA" id="ARBA00022448"/>
    </source>
</evidence>
<evidence type="ECO:0000256" key="8">
    <source>
        <dbReference type="SAM" id="Phobius"/>
    </source>
</evidence>
<dbReference type="GO" id="GO:0022857">
    <property type="term" value="F:transmembrane transporter activity"/>
    <property type="evidence" value="ECO:0007669"/>
    <property type="project" value="InterPro"/>
</dbReference>
<proteinExistence type="predicted"/>
<comment type="subcellular location">
    <subcellularLocation>
        <location evidence="1">Cell membrane</location>
        <topology evidence="1">Multi-pass membrane protein</topology>
    </subcellularLocation>
</comment>
<feature type="transmembrane region" description="Helical" evidence="8">
    <location>
        <begin position="429"/>
        <end position="452"/>
    </location>
</feature>
<feature type="transmembrane region" description="Helical" evidence="8">
    <location>
        <begin position="278"/>
        <end position="300"/>
    </location>
</feature>
<dbReference type="InterPro" id="IPR005829">
    <property type="entry name" value="Sugar_transporter_CS"/>
</dbReference>
<evidence type="ECO:0000256" key="4">
    <source>
        <dbReference type="ARBA" id="ARBA00022692"/>
    </source>
</evidence>
<keyword evidence="3" id="KW-1003">Cell membrane</keyword>
<evidence type="ECO:0000256" key="5">
    <source>
        <dbReference type="ARBA" id="ARBA00022989"/>
    </source>
</evidence>
<protein>
    <submittedName>
        <fullName evidence="10">MFS transporter</fullName>
    </submittedName>
</protein>
<dbReference type="PROSITE" id="PS50850">
    <property type="entry name" value="MFS"/>
    <property type="match status" value="1"/>
</dbReference>
<evidence type="ECO:0000259" key="9">
    <source>
        <dbReference type="PROSITE" id="PS50850"/>
    </source>
</evidence>
<dbReference type="GO" id="GO:0005886">
    <property type="term" value="C:plasma membrane"/>
    <property type="evidence" value="ECO:0007669"/>
    <property type="project" value="UniProtKB-SubCell"/>
</dbReference>
<evidence type="ECO:0000256" key="1">
    <source>
        <dbReference type="ARBA" id="ARBA00004651"/>
    </source>
</evidence>
<feature type="transmembrane region" description="Helical" evidence="8">
    <location>
        <begin position="369"/>
        <end position="390"/>
    </location>
</feature>
<feature type="transmembrane region" description="Helical" evidence="8">
    <location>
        <begin position="346"/>
        <end position="363"/>
    </location>
</feature>
<evidence type="ECO:0000313" key="11">
    <source>
        <dbReference type="Proteomes" id="UP000278422"/>
    </source>
</evidence>
<dbReference type="SUPFAM" id="SSF103473">
    <property type="entry name" value="MFS general substrate transporter"/>
    <property type="match status" value="1"/>
</dbReference>
<dbReference type="EMBL" id="PQNQ01000013">
    <property type="protein sequence ID" value="RRQ03911.1"/>
    <property type="molecule type" value="Genomic_DNA"/>
</dbReference>
<feature type="domain" description="Major facilitator superfamily (MFS) profile" evidence="9">
    <location>
        <begin position="68"/>
        <end position="462"/>
    </location>
</feature>
<dbReference type="RefSeq" id="WP_125174833.1">
    <property type="nucleotide sequence ID" value="NZ_JBHYBN010000139.1"/>
</dbReference>
<reference evidence="10 11" key="1">
    <citation type="submission" date="2018-01" db="EMBL/GenBank/DDBJ databases">
        <title>Twenty Corynebacterium bovis Genomes.</title>
        <authorList>
            <person name="Gulvik C.A."/>
        </authorList>
    </citation>
    <scope>NUCLEOTIDE SEQUENCE [LARGE SCALE GENOMIC DNA]</scope>
    <source>
        <strain evidence="10 11">16-2004</strain>
    </source>
</reference>
<dbReference type="AlphaFoldDB" id="A0A3R8PF80"/>
<dbReference type="InterPro" id="IPR050171">
    <property type="entry name" value="MFS_Transporters"/>
</dbReference>
<keyword evidence="11" id="KW-1185">Reference proteome</keyword>
<feature type="transmembrane region" description="Helical" evidence="8">
    <location>
        <begin position="99"/>
        <end position="121"/>
    </location>
</feature>
<evidence type="ECO:0000256" key="7">
    <source>
        <dbReference type="SAM" id="MobiDB-lite"/>
    </source>
</evidence>
<feature type="transmembrane region" description="Helical" evidence="8">
    <location>
        <begin position="306"/>
        <end position="325"/>
    </location>
</feature>
<accession>A0A3R8PF80</accession>
<dbReference type="InterPro" id="IPR020846">
    <property type="entry name" value="MFS_dom"/>
</dbReference>